<name>A0A5F8HC95_MONDO</name>
<keyword evidence="10 19" id="KW-0472">Membrane</keyword>
<feature type="transmembrane region" description="Helical" evidence="19">
    <location>
        <begin position="112"/>
        <end position="130"/>
    </location>
</feature>
<reference evidence="20" key="2">
    <citation type="submission" date="2025-08" db="UniProtKB">
        <authorList>
            <consortium name="Ensembl"/>
        </authorList>
    </citation>
    <scope>IDENTIFICATION</scope>
</reference>
<evidence type="ECO:0000256" key="1">
    <source>
        <dbReference type="ARBA" id="ARBA00004424"/>
    </source>
</evidence>
<evidence type="ECO:0000313" key="20">
    <source>
        <dbReference type="Ensembl" id="ENSMODP00000057649.1"/>
    </source>
</evidence>
<dbReference type="AlphaFoldDB" id="A0A5F8HC95"/>
<keyword evidence="8 19" id="KW-1133">Transmembrane helix</keyword>
<evidence type="ECO:0000256" key="12">
    <source>
        <dbReference type="ARBA" id="ARBA00023180"/>
    </source>
</evidence>
<dbReference type="Ensembl" id="ENSMODT00000066893.1">
    <property type="protein sequence ID" value="ENSMODP00000057649.1"/>
    <property type="gene ID" value="ENSMODG00000042552.1"/>
</dbReference>
<feature type="transmembrane region" description="Helical" evidence="19">
    <location>
        <begin position="79"/>
        <end position="100"/>
    </location>
</feature>
<dbReference type="GO" id="GO:0005436">
    <property type="term" value="F:sodium:phosphate symporter activity"/>
    <property type="evidence" value="ECO:0000318"/>
    <property type="project" value="GO_Central"/>
</dbReference>
<keyword evidence="13" id="KW-0915">Sodium</keyword>
<evidence type="ECO:0000256" key="19">
    <source>
        <dbReference type="SAM" id="Phobius"/>
    </source>
</evidence>
<comment type="subcellular location">
    <subcellularLocation>
        <location evidence="1">Apical cell membrane</location>
        <topology evidence="1">Multi-pass membrane protein</topology>
    </subcellularLocation>
</comment>
<evidence type="ECO:0000256" key="15">
    <source>
        <dbReference type="ARBA" id="ARBA00029768"/>
    </source>
</evidence>
<dbReference type="STRING" id="13616.ENSMODP00000057649"/>
<keyword evidence="11" id="KW-1015">Disulfide bond</keyword>
<dbReference type="InParanoid" id="A0A5F8HC95"/>
<keyword evidence="4" id="KW-0813">Transport</keyword>
<evidence type="ECO:0000256" key="13">
    <source>
        <dbReference type="ARBA" id="ARBA00023201"/>
    </source>
</evidence>
<dbReference type="Bgee" id="ENSMODG00000042552">
    <property type="expression patterns" value="Expressed in spermatocyte and 5 other cell types or tissues"/>
</dbReference>
<accession>A0A5F8HC95</accession>
<evidence type="ECO:0000256" key="14">
    <source>
        <dbReference type="ARBA" id="ARBA00029612"/>
    </source>
</evidence>
<evidence type="ECO:0000256" key="11">
    <source>
        <dbReference type="ARBA" id="ARBA00023157"/>
    </source>
</evidence>
<organism evidence="20 21">
    <name type="scientific">Monodelphis domestica</name>
    <name type="common">Gray short-tailed opossum</name>
    <dbReference type="NCBI Taxonomy" id="13616"/>
    <lineage>
        <taxon>Eukaryota</taxon>
        <taxon>Metazoa</taxon>
        <taxon>Chordata</taxon>
        <taxon>Craniata</taxon>
        <taxon>Vertebrata</taxon>
        <taxon>Euteleostomi</taxon>
        <taxon>Mammalia</taxon>
        <taxon>Metatheria</taxon>
        <taxon>Didelphimorphia</taxon>
        <taxon>Didelphidae</taxon>
        <taxon>Monodelphis</taxon>
    </lineage>
</organism>
<dbReference type="GO" id="GO:0030643">
    <property type="term" value="P:intracellular phosphate ion homeostasis"/>
    <property type="evidence" value="ECO:0000318"/>
    <property type="project" value="GO_Central"/>
</dbReference>
<evidence type="ECO:0000256" key="8">
    <source>
        <dbReference type="ARBA" id="ARBA00022989"/>
    </source>
</evidence>
<keyword evidence="7" id="KW-0769">Symport</keyword>
<evidence type="ECO:0000256" key="3">
    <source>
        <dbReference type="ARBA" id="ARBA00020024"/>
    </source>
</evidence>
<evidence type="ECO:0000313" key="21">
    <source>
        <dbReference type="Proteomes" id="UP000002280"/>
    </source>
</evidence>
<protein>
    <recommendedName>
        <fullName evidence="3">Sodium-dependent phosphate transport protein 2B</fullName>
    </recommendedName>
    <alternativeName>
        <fullName evidence="16">Na(+)-dependent phosphate cotransporter 2B</fullName>
    </alternativeName>
    <alternativeName>
        <fullName evidence="14">Sodium/phosphate cotransporter 2B</fullName>
    </alternativeName>
    <alternativeName>
        <fullName evidence="15">Solute carrier family 34 member 2</fullName>
    </alternativeName>
</protein>
<sequence>MGASLIFLVKLLTSDLQGPVAELIVKGINKDFPFPFGWVSGYLAIIFGAVMTFVVQSSSVFTSTIIPLVGTEVISLERAYPLILGSNIGTTTTAILAALASPASTLQDSLQIALCHLFFNIFGVLLWYPIPFLRLPIYFAESLGETITTYRWFAIVYVVFCFLVGPILAFCLSIARRSVLLYVGLPLYFVPFLIVYLHTFNVLKLFPLWIRDLKPWDDLITNLLPAPGFFSPLNTNPRYPFTSSIPAPPHPYLPHNHNSFG</sequence>
<dbReference type="GO" id="GO:0016324">
    <property type="term" value="C:apical plasma membrane"/>
    <property type="evidence" value="ECO:0000318"/>
    <property type="project" value="GO_Central"/>
</dbReference>
<dbReference type="Proteomes" id="UP000002280">
    <property type="component" value="Chromosome 5"/>
</dbReference>
<evidence type="ECO:0000256" key="10">
    <source>
        <dbReference type="ARBA" id="ARBA00023136"/>
    </source>
</evidence>
<feature type="transmembrane region" description="Helical" evidence="19">
    <location>
        <begin position="179"/>
        <end position="199"/>
    </location>
</feature>
<reference evidence="20" key="3">
    <citation type="submission" date="2025-09" db="UniProtKB">
        <authorList>
            <consortium name="Ensembl"/>
        </authorList>
    </citation>
    <scope>IDENTIFICATION</scope>
</reference>
<evidence type="ECO:0000256" key="9">
    <source>
        <dbReference type="ARBA" id="ARBA00023065"/>
    </source>
</evidence>
<dbReference type="PANTHER" id="PTHR10010">
    <property type="entry name" value="SOLUTE CARRIER FAMILY 34 SODIUM PHOSPHATE , MEMBER 2-RELATED"/>
    <property type="match status" value="1"/>
</dbReference>
<evidence type="ECO:0000256" key="4">
    <source>
        <dbReference type="ARBA" id="ARBA00022448"/>
    </source>
</evidence>
<keyword evidence="9" id="KW-0406">Ion transport</keyword>
<evidence type="ECO:0000256" key="2">
    <source>
        <dbReference type="ARBA" id="ARBA00005808"/>
    </source>
</evidence>
<keyword evidence="21" id="KW-1185">Reference proteome</keyword>
<dbReference type="OMA" id="FARTCCA"/>
<comment type="function">
    <text evidence="18">Involved in actively transporting phosphate into cells via Na(+) cotransport.</text>
</comment>
<proteinExistence type="inferred from homology"/>
<feature type="transmembrane region" description="Helical" evidence="19">
    <location>
        <begin position="36"/>
        <end position="59"/>
    </location>
</feature>
<dbReference type="GO" id="GO:0044341">
    <property type="term" value="P:sodium-dependent phosphate transport"/>
    <property type="evidence" value="ECO:0000318"/>
    <property type="project" value="GO_Central"/>
</dbReference>
<evidence type="ECO:0000256" key="6">
    <source>
        <dbReference type="ARBA" id="ARBA00022692"/>
    </source>
</evidence>
<feature type="transmembrane region" description="Helical" evidence="19">
    <location>
        <begin position="150"/>
        <end position="172"/>
    </location>
</feature>
<dbReference type="NCBIfam" id="NF037997">
    <property type="entry name" value="Na_Pi_symport"/>
    <property type="match status" value="1"/>
</dbReference>
<evidence type="ECO:0000256" key="17">
    <source>
        <dbReference type="ARBA" id="ARBA00034042"/>
    </source>
</evidence>
<evidence type="ECO:0000256" key="18">
    <source>
        <dbReference type="ARBA" id="ARBA00034091"/>
    </source>
</evidence>
<dbReference type="InterPro" id="IPR003841">
    <property type="entry name" value="Na/Pi_transpt"/>
</dbReference>
<reference evidence="20 21" key="1">
    <citation type="journal article" date="2007" name="Nature">
        <title>Genome of the marsupial Monodelphis domestica reveals innovation in non-coding sequences.</title>
        <authorList>
            <person name="Mikkelsen T.S."/>
            <person name="Wakefield M.J."/>
            <person name="Aken B."/>
            <person name="Amemiya C.T."/>
            <person name="Chang J.L."/>
            <person name="Duke S."/>
            <person name="Garber M."/>
            <person name="Gentles A.J."/>
            <person name="Goodstadt L."/>
            <person name="Heger A."/>
            <person name="Jurka J."/>
            <person name="Kamal M."/>
            <person name="Mauceli E."/>
            <person name="Searle S.M."/>
            <person name="Sharpe T."/>
            <person name="Baker M.L."/>
            <person name="Batzer M.A."/>
            <person name="Benos P.V."/>
            <person name="Belov K."/>
            <person name="Clamp M."/>
            <person name="Cook A."/>
            <person name="Cuff J."/>
            <person name="Das R."/>
            <person name="Davidow L."/>
            <person name="Deakin J.E."/>
            <person name="Fazzari M.J."/>
            <person name="Glass J.L."/>
            <person name="Grabherr M."/>
            <person name="Greally J.M."/>
            <person name="Gu W."/>
            <person name="Hore T.A."/>
            <person name="Huttley G.A."/>
            <person name="Kleber M."/>
            <person name="Jirtle R.L."/>
            <person name="Koina E."/>
            <person name="Lee J.T."/>
            <person name="Mahony S."/>
            <person name="Marra M.A."/>
            <person name="Miller R.D."/>
            <person name="Nicholls R.D."/>
            <person name="Oda M."/>
            <person name="Papenfuss A.T."/>
            <person name="Parra Z.E."/>
            <person name="Pollock D.D."/>
            <person name="Ray D.A."/>
            <person name="Schein J.E."/>
            <person name="Speed T.P."/>
            <person name="Thompson K."/>
            <person name="VandeBerg J.L."/>
            <person name="Wade C.M."/>
            <person name="Walker J.A."/>
            <person name="Waters P.D."/>
            <person name="Webber C."/>
            <person name="Weidman J.R."/>
            <person name="Xie X."/>
            <person name="Zody M.C."/>
            <person name="Baldwin J."/>
            <person name="Abdouelleil A."/>
            <person name="Abdulkadir J."/>
            <person name="Abebe A."/>
            <person name="Abera B."/>
            <person name="Abreu J."/>
            <person name="Acer S.C."/>
            <person name="Aftuck L."/>
            <person name="Alexander A."/>
            <person name="An P."/>
            <person name="Anderson E."/>
            <person name="Anderson S."/>
            <person name="Arachi H."/>
            <person name="Azer M."/>
            <person name="Bachantsang P."/>
            <person name="Barry A."/>
            <person name="Bayul T."/>
            <person name="Berlin A."/>
            <person name="Bessette D."/>
            <person name="Bloom T."/>
            <person name="Bloom T."/>
            <person name="Boguslavskiy L."/>
            <person name="Bonnet C."/>
            <person name="Boukhgalter B."/>
            <person name="Bourzgui I."/>
            <person name="Brown A."/>
            <person name="Cahill P."/>
            <person name="Channer S."/>
            <person name="Cheshatsang Y."/>
            <person name="Chuda L."/>
            <person name="Citroen M."/>
            <person name="Collymore A."/>
            <person name="Cooke P."/>
            <person name="Costello M."/>
            <person name="D'Aco K."/>
            <person name="Daza R."/>
            <person name="De Haan G."/>
            <person name="DeGray S."/>
            <person name="DeMaso C."/>
            <person name="Dhargay N."/>
            <person name="Dooley K."/>
            <person name="Dooley E."/>
            <person name="Doricent M."/>
            <person name="Dorje P."/>
            <person name="Dorjee K."/>
            <person name="Dupes A."/>
            <person name="Elong R."/>
            <person name="Falk J."/>
            <person name="Farina A."/>
            <person name="Faro S."/>
            <person name="Ferguson D."/>
            <person name="Fisher S."/>
            <person name="Foley C.D."/>
            <person name="Franke A."/>
            <person name="Friedrich D."/>
            <person name="Gadbois L."/>
            <person name="Gearin G."/>
            <person name="Gearin C.R."/>
            <person name="Giannoukos G."/>
            <person name="Goode T."/>
            <person name="Graham J."/>
            <person name="Grandbois E."/>
            <person name="Grewal S."/>
            <person name="Gyaltsen K."/>
            <person name="Hafez N."/>
            <person name="Hagos B."/>
            <person name="Hall J."/>
            <person name="Henson C."/>
            <person name="Hollinger A."/>
            <person name="Honan T."/>
            <person name="Huard M.D."/>
            <person name="Hughes L."/>
            <person name="Hurhula B."/>
            <person name="Husby M.E."/>
            <person name="Kamat A."/>
            <person name="Kanga B."/>
            <person name="Kashin S."/>
            <person name="Khazanovich D."/>
            <person name="Kisner P."/>
            <person name="Lance K."/>
            <person name="Lara M."/>
            <person name="Lee W."/>
            <person name="Lennon N."/>
            <person name="Letendre F."/>
            <person name="LeVine R."/>
            <person name="Lipovsky A."/>
            <person name="Liu X."/>
            <person name="Liu J."/>
            <person name="Liu S."/>
            <person name="Lokyitsang T."/>
            <person name="Lokyitsang Y."/>
            <person name="Lubonja R."/>
            <person name="Lui A."/>
            <person name="MacDonald P."/>
            <person name="Magnisalis V."/>
            <person name="Maru K."/>
            <person name="Matthews C."/>
            <person name="McCusker W."/>
            <person name="McDonough S."/>
            <person name="Mehta T."/>
            <person name="Meldrim J."/>
            <person name="Meneus L."/>
            <person name="Mihai O."/>
            <person name="Mihalev A."/>
            <person name="Mihova T."/>
            <person name="Mittelman R."/>
            <person name="Mlenga V."/>
            <person name="Montmayeur A."/>
            <person name="Mulrain L."/>
            <person name="Navidi A."/>
            <person name="Naylor J."/>
            <person name="Negash T."/>
            <person name="Nguyen T."/>
            <person name="Nguyen N."/>
            <person name="Nicol R."/>
            <person name="Norbu C."/>
            <person name="Norbu N."/>
            <person name="Novod N."/>
            <person name="O'Neill B."/>
            <person name="Osman S."/>
            <person name="Markiewicz E."/>
            <person name="Oyono O.L."/>
            <person name="Patti C."/>
            <person name="Phunkhang P."/>
            <person name="Pierre F."/>
            <person name="Priest M."/>
            <person name="Raghuraman S."/>
            <person name="Rege F."/>
            <person name="Reyes R."/>
            <person name="Rise C."/>
            <person name="Rogov P."/>
            <person name="Ross K."/>
            <person name="Ryan E."/>
            <person name="Settipalli S."/>
            <person name="Shea T."/>
            <person name="Sherpa N."/>
            <person name="Shi L."/>
            <person name="Shih D."/>
            <person name="Sparrow T."/>
            <person name="Spaulding J."/>
            <person name="Stalker J."/>
            <person name="Stange-Thomann N."/>
            <person name="Stavropoulos S."/>
            <person name="Stone C."/>
            <person name="Strader C."/>
            <person name="Tesfaye S."/>
            <person name="Thomson T."/>
            <person name="Thoulutsang Y."/>
            <person name="Thoulutsang D."/>
            <person name="Topham K."/>
            <person name="Topping I."/>
            <person name="Tsamla T."/>
            <person name="Vassiliev H."/>
            <person name="Vo A."/>
            <person name="Wangchuk T."/>
            <person name="Wangdi T."/>
            <person name="Weiand M."/>
            <person name="Wilkinson J."/>
            <person name="Wilson A."/>
            <person name="Yadav S."/>
            <person name="Young G."/>
            <person name="Yu Q."/>
            <person name="Zembek L."/>
            <person name="Zhong D."/>
            <person name="Zimmer A."/>
            <person name="Zwirko Z."/>
            <person name="Jaffe D.B."/>
            <person name="Alvarez P."/>
            <person name="Brockman W."/>
            <person name="Butler J."/>
            <person name="Chin C."/>
            <person name="Gnerre S."/>
            <person name="MacCallum I."/>
            <person name="Graves J.A."/>
            <person name="Ponting C.P."/>
            <person name="Breen M."/>
            <person name="Samollow P.B."/>
            <person name="Lander E.S."/>
            <person name="Lindblad-Toh K."/>
        </authorList>
    </citation>
    <scope>NUCLEOTIDE SEQUENCE [LARGE SCALE GENOMIC DNA]</scope>
</reference>
<keyword evidence="13" id="KW-0739">Sodium transport</keyword>
<dbReference type="GO" id="GO:0005903">
    <property type="term" value="C:brush border"/>
    <property type="evidence" value="ECO:0000318"/>
    <property type="project" value="GO_Central"/>
</dbReference>
<keyword evidence="5" id="KW-1003">Cell membrane</keyword>
<evidence type="ECO:0000256" key="7">
    <source>
        <dbReference type="ARBA" id="ARBA00022847"/>
    </source>
</evidence>
<comment type="catalytic activity">
    <reaction evidence="17">
        <text>3 Na(+)(out) + phosphate(out) = 3 Na(+)(in) + phosphate(in)</text>
        <dbReference type="Rhea" id="RHEA:71255"/>
        <dbReference type="ChEBI" id="CHEBI:29101"/>
        <dbReference type="ChEBI" id="CHEBI:43474"/>
    </reaction>
    <physiologicalReaction direction="left-to-right" evidence="17">
        <dbReference type="Rhea" id="RHEA:71256"/>
    </physiologicalReaction>
</comment>
<evidence type="ECO:0000256" key="16">
    <source>
        <dbReference type="ARBA" id="ARBA00031843"/>
    </source>
</evidence>
<dbReference type="GeneTree" id="ENSGT00950000183177"/>
<comment type="similarity">
    <text evidence="2">Belongs to the SLC34A transporter family.</text>
</comment>
<dbReference type="Pfam" id="PF02690">
    <property type="entry name" value="Na_Pi_cotrans"/>
    <property type="match status" value="1"/>
</dbReference>
<keyword evidence="6 19" id="KW-0812">Transmembrane</keyword>
<keyword evidence="12" id="KW-0325">Glycoprotein</keyword>
<dbReference type="PANTHER" id="PTHR10010:SF23">
    <property type="entry name" value="SODIUM-DEPENDENT PHOSPHATE TRANSPORT PROTEIN 2B"/>
    <property type="match status" value="1"/>
</dbReference>
<dbReference type="GO" id="GO:0031982">
    <property type="term" value="C:vesicle"/>
    <property type="evidence" value="ECO:0000318"/>
    <property type="project" value="GO_Central"/>
</dbReference>
<evidence type="ECO:0000256" key="5">
    <source>
        <dbReference type="ARBA" id="ARBA00022475"/>
    </source>
</evidence>